<dbReference type="Proteomes" id="UP001152888">
    <property type="component" value="Unassembled WGS sequence"/>
</dbReference>
<reference evidence="1" key="1">
    <citation type="submission" date="2022-03" db="EMBL/GenBank/DDBJ databases">
        <authorList>
            <person name="Sayadi A."/>
        </authorList>
    </citation>
    <scope>NUCLEOTIDE SEQUENCE</scope>
</reference>
<dbReference type="AlphaFoldDB" id="A0A9P0KRT1"/>
<comment type="caution">
    <text evidence="1">The sequence shown here is derived from an EMBL/GenBank/DDBJ whole genome shotgun (WGS) entry which is preliminary data.</text>
</comment>
<dbReference type="EMBL" id="CAKOFQ010006911">
    <property type="protein sequence ID" value="CAH1981659.1"/>
    <property type="molecule type" value="Genomic_DNA"/>
</dbReference>
<evidence type="ECO:0000313" key="2">
    <source>
        <dbReference type="Proteomes" id="UP001152888"/>
    </source>
</evidence>
<gene>
    <name evidence="1" type="ORF">ACAOBT_LOCUS14599</name>
</gene>
<accession>A0A9P0KRT1</accession>
<name>A0A9P0KRT1_ACAOB</name>
<dbReference type="OrthoDB" id="6772852at2759"/>
<protein>
    <submittedName>
        <fullName evidence="1">Uncharacterized protein</fullName>
    </submittedName>
</protein>
<sequence length="171" mass="20529">MEHLEKRLNNACYSIRVLSKYLDLKTLKTVYYANFESIVRFGIIFFGHSSDTNRIFLVQKRVLRCILKISSRETCRRKFKSNKILTVAAIYIQEILIFTFKNINNFIGNPRSDYNTRNRNINLLYPVHHLTITEKNVHYSCTKIYIKGYKKSIYLLLMHLEPYHLQEYFEM</sequence>
<keyword evidence="2" id="KW-1185">Reference proteome</keyword>
<organism evidence="1 2">
    <name type="scientific">Acanthoscelides obtectus</name>
    <name type="common">Bean weevil</name>
    <name type="synonym">Bruchus obtectus</name>
    <dbReference type="NCBI Taxonomy" id="200917"/>
    <lineage>
        <taxon>Eukaryota</taxon>
        <taxon>Metazoa</taxon>
        <taxon>Ecdysozoa</taxon>
        <taxon>Arthropoda</taxon>
        <taxon>Hexapoda</taxon>
        <taxon>Insecta</taxon>
        <taxon>Pterygota</taxon>
        <taxon>Neoptera</taxon>
        <taxon>Endopterygota</taxon>
        <taxon>Coleoptera</taxon>
        <taxon>Polyphaga</taxon>
        <taxon>Cucujiformia</taxon>
        <taxon>Chrysomeloidea</taxon>
        <taxon>Chrysomelidae</taxon>
        <taxon>Bruchinae</taxon>
        <taxon>Bruchini</taxon>
        <taxon>Acanthoscelides</taxon>
    </lineage>
</organism>
<evidence type="ECO:0000313" key="1">
    <source>
        <dbReference type="EMBL" id="CAH1981659.1"/>
    </source>
</evidence>
<proteinExistence type="predicted"/>